<dbReference type="AlphaFoldDB" id="A0A9D4R9C6"/>
<comment type="caution">
    <text evidence="2">The sequence shown here is derived from an EMBL/GenBank/DDBJ whole genome shotgun (WGS) entry which is preliminary data.</text>
</comment>
<sequence>MVREVPYDELIQRLQERFGTRELPVTVKGFHVAHQEVGESLDDRSDRALTLLTTAFRDMPYTYAAEQAVAKFFQGLLDKEVSKHVSLQLPTSMVDAMHHRMKIYSHVQSACAAAPMDPQEDEQEESRWVHEAKKAPTPEVVSGTAVDKLTQVVEQLLDAVELLSNSFGSLGVDPCEGL</sequence>
<proteinExistence type="predicted"/>
<dbReference type="Proteomes" id="UP000828390">
    <property type="component" value="Unassembled WGS sequence"/>
</dbReference>
<name>A0A9D4R9C6_DREPO</name>
<gene>
    <name evidence="2" type="ORF">DPMN_100649</name>
</gene>
<feature type="region of interest" description="Disordered" evidence="1">
    <location>
        <begin position="116"/>
        <end position="136"/>
    </location>
</feature>
<reference evidence="2" key="1">
    <citation type="journal article" date="2019" name="bioRxiv">
        <title>The Genome of the Zebra Mussel, Dreissena polymorpha: A Resource for Invasive Species Research.</title>
        <authorList>
            <person name="McCartney M.A."/>
            <person name="Auch B."/>
            <person name="Kono T."/>
            <person name="Mallez S."/>
            <person name="Zhang Y."/>
            <person name="Obille A."/>
            <person name="Becker A."/>
            <person name="Abrahante J.E."/>
            <person name="Garbe J."/>
            <person name="Badalamenti J.P."/>
            <person name="Herman A."/>
            <person name="Mangelson H."/>
            <person name="Liachko I."/>
            <person name="Sullivan S."/>
            <person name="Sone E.D."/>
            <person name="Koren S."/>
            <person name="Silverstein K.A.T."/>
            <person name="Beckman K.B."/>
            <person name="Gohl D.M."/>
        </authorList>
    </citation>
    <scope>NUCLEOTIDE SEQUENCE</scope>
    <source>
        <strain evidence="2">Duluth1</strain>
        <tissue evidence="2">Whole animal</tissue>
    </source>
</reference>
<keyword evidence="3" id="KW-1185">Reference proteome</keyword>
<evidence type="ECO:0000313" key="3">
    <source>
        <dbReference type="Proteomes" id="UP000828390"/>
    </source>
</evidence>
<organism evidence="2 3">
    <name type="scientific">Dreissena polymorpha</name>
    <name type="common">Zebra mussel</name>
    <name type="synonym">Mytilus polymorpha</name>
    <dbReference type="NCBI Taxonomy" id="45954"/>
    <lineage>
        <taxon>Eukaryota</taxon>
        <taxon>Metazoa</taxon>
        <taxon>Spiralia</taxon>
        <taxon>Lophotrochozoa</taxon>
        <taxon>Mollusca</taxon>
        <taxon>Bivalvia</taxon>
        <taxon>Autobranchia</taxon>
        <taxon>Heteroconchia</taxon>
        <taxon>Euheterodonta</taxon>
        <taxon>Imparidentia</taxon>
        <taxon>Neoheterodontei</taxon>
        <taxon>Myida</taxon>
        <taxon>Dreissenoidea</taxon>
        <taxon>Dreissenidae</taxon>
        <taxon>Dreissena</taxon>
    </lineage>
</organism>
<protein>
    <submittedName>
        <fullName evidence="2">Uncharacterized protein</fullName>
    </submittedName>
</protein>
<dbReference type="EMBL" id="JAIWYP010000003">
    <property type="protein sequence ID" value="KAH3858030.1"/>
    <property type="molecule type" value="Genomic_DNA"/>
</dbReference>
<reference evidence="2" key="2">
    <citation type="submission" date="2020-11" db="EMBL/GenBank/DDBJ databases">
        <authorList>
            <person name="McCartney M.A."/>
            <person name="Auch B."/>
            <person name="Kono T."/>
            <person name="Mallez S."/>
            <person name="Becker A."/>
            <person name="Gohl D.M."/>
            <person name="Silverstein K.A.T."/>
            <person name="Koren S."/>
            <person name="Bechman K.B."/>
            <person name="Herman A."/>
            <person name="Abrahante J.E."/>
            <person name="Garbe J."/>
        </authorList>
    </citation>
    <scope>NUCLEOTIDE SEQUENCE</scope>
    <source>
        <strain evidence="2">Duluth1</strain>
        <tissue evidence="2">Whole animal</tissue>
    </source>
</reference>
<feature type="compositionally biased region" description="Basic and acidic residues" evidence="1">
    <location>
        <begin position="125"/>
        <end position="136"/>
    </location>
</feature>
<evidence type="ECO:0000313" key="2">
    <source>
        <dbReference type="EMBL" id="KAH3858030.1"/>
    </source>
</evidence>
<accession>A0A9D4R9C6</accession>
<evidence type="ECO:0000256" key="1">
    <source>
        <dbReference type="SAM" id="MobiDB-lite"/>
    </source>
</evidence>